<dbReference type="STRING" id="47854.GA0070603_0601"/>
<dbReference type="InterPro" id="IPR051082">
    <property type="entry name" value="Pentapeptide-BTB/POZ_domain"/>
</dbReference>
<accession>A0A1C6U396</accession>
<feature type="region of interest" description="Disordered" evidence="1">
    <location>
        <begin position="278"/>
        <end position="322"/>
    </location>
</feature>
<reference evidence="3" key="1">
    <citation type="submission" date="2016-06" db="EMBL/GenBank/DDBJ databases">
        <authorList>
            <person name="Varghese N."/>
            <person name="Submissions Spin"/>
        </authorList>
    </citation>
    <scope>NUCLEOTIDE SEQUENCE [LARGE SCALE GENOMIC DNA]</scope>
    <source>
        <strain evidence="3">DSM 44151</strain>
    </source>
</reference>
<evidence type="ECO:0000313" key="2">
    <source>
        <dbReference type="EMBL" id="SCL48540.1"/>
    </source>
</evidence>
<sequence length="322" mass="33848">MSEADDQRRGPAAQHGEARGAGGGDRELRADCARCFGICCVAPAFAASADFALDKPAGQPCPNLRADSRCGIHRDLRQRGFPGCTVFDCFGAGQHVAQGTFAGRDWRADPATARLMFDTFAVMRQLHELLWYLTEALALTPAGPLRDELAAARAETGRLTDGTPEELLAVDVDAQRDRVNRLLSRAGEQARAGRAGADRRGAALIGVDLRRSDLAGANLRGACLIGADLRGVDLGAADLTGADLRGADLRGADLGDCLFVHQSQLDAARGDHRTVLPGGLRRPTHWSLTVTPAGSPGVTRSSGGRSAGGRPAGGRSGGRRRR</sequence>
<evidence type="ECO:0000313" key="3">
    <source>
        <dbReference type="Proteomes" id="UP000198605"/>
    </source>
</evidence>
<dbReference type="PANTHER" id="PTHR14136:SF17">
    <property type="entry name" value="BTB_POZ DOMAIN-CONTAINING PROTEIN KCTD9"/>
    <property type="match status" value="1"/>
</dbReference>
<keyword evidence="3" id="KW-1185">Reference proteome</keyword>
<dbReference type="SUPFAM" id="SSF141571">
    <property type="entry name" value="Pentapeptide repeat-like"/>
    <property type="match status" value="1"/>
</dbReference>
<dbReference type="Gene3D" id="2.160.20.80">
    <property type="entry name" value="E3 ubiquitin-protein ligase SopA"/>
    <property type="match status" value="1"/>
</dbReference>
<protein>
    <submittedName>
        <fullName evidence="2">Pentapeptide repeat-containing protein</fullName>
    </submittedName>
</protein>
<feature type="region of interest" description="Disordered" evidence="1">
    <location>
        <begin position="1"/>
        <end position="25"/>
    </location>
</feature>
<dbReference type="Proteomes" id="UP000198605">
    <property type="component" value="Unassembled WGS sequence"/>
</dbReference>
<gene>
    <name evidence="2" type="ORF">GA0070603_0601</name>
</gene>
<dbReference type="PANTHER" id="PTHR14136">
    <property type="entry name" value="BTB_POZ DOMAIN-CONTAINING PROTEIN KCTD9"/>
    <property type="match status" value="1"/>
</dbReference>
<evidence type="ECO:0000256" key="1">
    <source>
        <dbReference type="SAM" id="MobiDB-lite"/>
    </source>
</evidence>
<dbReference type="EMBL" id="FMIB01000002">
    <property type="protein sequence ID" value="SCL48540.1"/>
    <property type="molecule type" value="Genomic_DNA"/>
</dbReference>
<dbReference type="Pfam" id="PF00805">
    <property type="entry name" value="Pentapeptide"/>
    <property type="match status" value="1"/>
</dbReference>
<dbReference type="AlphaFoldDB" id="A0A1C6U396"/>
<dbReference type="OrthoDB" id="154708at2"/>
<feature type="compositionally biased region" description="Gly residues" evidence="1">
    <location>
        <begin position="305"/>
        <end position="316"/>
    </location>
</feature>
<name>A0A1C6U396_9ACTN</name>
<organism evidence="2 3">
    <name type="scientific">Micromonospora chersina</name>
    <dbReference type="NCBI Taxonomy" id="47854"/>
    <lineage>
        <taxon>Bacteria</taxon>
        <taxon>Bacillati</taxon>
        <taxon>Actinomycetota</taxon>
        <taxon>Actinomycetes</taxon>
        <taxon>Micromonosporales</taxon>
        <taxon>Micromonosporaceae</taxon>
        <taxon>Micromonospora</taxon>
    </lineage>
</organism>
<proteinExistence type="predicted"/>
<dbReference type="InterPro" id="IPR001646">
    <property type="entry name" value="5peptide_repeat"/>
</dbReference>